<evidence type="ECO:0000256" key="2">
    <source>
        <dbReference type="SAM" id="Phobius"/>
    </source>
</evidence>
<keyword evidence="4" id="KW-1185">Reference proteome</keyword>
<dbReference type="EnsemblMetazoa" id="AQUA007674-RA">
    <property type="protein sequence ID" value="AQUA007674-PA"/>
    <property type="gene ID" value="AQUA007674"/>
</dbReference>
<protein>
    <recommendedName>
        <fullName evidence="5">Protein with signal anchor</fullName>
    </recommendedName>
</protein>
<evidence type="ECO:0000313" key="3">
    <source>
        <dbReference type="EnsemblMetazoa" id="AQUA007674-PA"/>
    </source>
</evidence>
<reference evidence="3" key="1">
    <citation type="submission" date="2020-05" db="UniProtKB">
        <authorList>
            <consortium name="EnsemblMetazoa"/>
        </authorList>
    </citation>
    <scope>IDENTIFICATION</scope>
    <source>
        <strain evidence="3">SANGQUA</strain>
    </source>
</reference>
<sequence>MNVQDGINAAFSVLVSVLIVIVLVCLGWYLVWKLFLSRFKLVRELLGIAQSNEHSPVHSATGRDYSTAVGSSGVVGGGSSIIGGSINADNRSRARKVRRD</sequence>
<evidence type="ECO:0000313" key="4">
    <source>
        <dbReference type="Proteomes" id="UP000076407"/>
    </source>
</evidence>
<name>A0A182XCX4_ANOQN</name>
<dbReference type="VEuPathDB" id="VectorBase:AQUA007674"/>
<dbReference type="PANTHER" id="PTHR36877">
    <property type="entry name" value="SMALL INTEGRAL MEMBRANE PROTEIN 13"/>
    <property type="match status" value="1"/>
</dbReference>
<keyword evidence="2" id="KW-0472">Membrane</keyword>
<dbReference type="Proteomes" id="UP000076407">
    <property type="component" value="Unassembled WGS sequence"/>
</dbReference>
<dbReference type="AlphaFoldDB" id="A0A182XCX4"/>
<dbReference type="PANTHER" id="PTHR36877:SF1">
    <property type="entry name" value="SMALL INTEGRAL MEMBRANE PROTEIN 13"/>
    <property type="match status" value="1"/>
</dbReference>
<keyword evidence="2" id="KW-0812">Transmembrane</keyword>
<feature type="transmembrane region" description="Helical" evidence="2">
    <location>
        <begin position="6"/>
        <end position="31"/>
    </location>
</feature>
<dbReference type="InterPro" id="IPR031851">
    <property type="entry name" value="DUF4750"/>
</dbReference>
<dbReference type="Pfam" id="PF15938">
    <property type="entry name" value="DUF4750"/>
    <property type="match status" value="1"/>
</dbReference>
<feature type="region of interest" description="Disordered" evidence="1">
    <location>
        <begin position="81"/>
        <end position="100"/>
    </location>
</feature>
<evidence type="ECO:0008006" key="5">
    <source>
        <dbReference type="Google" id="ProtNLM"/>
    </source>
</evidence>
<dbReference type="STRING" id="34691.A0A182XCX4"/>
<evidence type="ECO:0000256" key="1">
    <source>
        <dbReference type="SAM" id="MobiDB-lite"/>
    </source>
</evidence>
<proteinExistence type="predicted"/>
<keyword evidence="2" id="KW-1133">Transmembrane helix</keyword>
<accession>A0A182XCX4</accession>
<organism evidence="3 4">
    <name type="scientific">Anopheles quadriannulatus</name>
    <name type="common">Mosquito</name>
    <dbReference type="NCBI Taxonomy" id="34691"/>
    <lineage>
        <taxon>Eukaryota</taxon>
        <taxon>Metazoa</taxon>
        <taxon>Ecdysozoa</taxon>
        <taxon>Arthropoda</taxon>
        <taxon>Hexapoda</taxon>
        <taxon>Insecta</taxon>
        <taxon>Pterygota</taxon>
        <taxon>Neoptera</taxon>
        <taxon>Endopterygota</taxon>
        <taxon>Diptera</taxon>
        <taxon>Nematocera</taxon>
        <taxon>Culicoidea</taxon>
        <taxon>Culicidae</taxon>
        <taxon>Anophelinae</taxon>
        <taxon>Anopheles</taxon>
    </lineage>
</organism>